<protein>
    <submittedName>
        <fullName evidence="10">Maltose permease MAL31</fullName>
    </submittedName>
</protein>
<feature type="transmembrane region" description="Helical" evidence="8">
    <location>
        <begin position="131"/>
        <end position="150"/>
    </location>
</feature>
<feature type="transmembrane region" description="Helical" evidence="8">
    <location>
        <begin position="51"/>
        <end position="79"/>
    </location>
</feature>
<comment type="subcellular location">
    <subcellularLocation>
        <location evidence="1">Membrane</location>
        <topology evidence="1">Multi-pass membrane protein</topology>
    </subcellularLocation>
</comment>
<feature type="transmembrane region" description="Helical" evidence="8">
    <location>
        <begin position="378"/>
        <end position="399"/>
    </location>
</feature>
<dbReference type="NCBIfam" id="TIGR00879">
    <property type="entry name" value="SP"/>
    <property type="match status" value="1"/>
</dbReference>
<keyword evidence="5 8" id="KW-1133">Transmembrane helix</keyword>
<evidence type="ECO:0000256" key="8">
    <source>
        <dbReference type="SAM" id="Phobius"/>
    </source>
</evidence>
<feature type="transmembrane region" description="Helical" evidence="8">
    <location>
        <begin position="450"/>
        <end position="467"/>
    </location>
</feature>
<evidence type="ECO:0000256" key="1">
    <source>
        <dbReference type="ARBA" id="ARBA00004141"/>
    </source>
</evidence>
<dbReference type="PANTHER" id="PTHR48022">
    <property type="entry name" value="PLASTIDIC GLUCOSE TRANSPORTER 4"/>
    <property type="match status" value="1"/>
</dbReference>
<accession>A0A162KS01</accession>
<feature type="transmembrane region" description="Helical" evidence="8">
    <location>
        <begin position="190"/>
        <end position="213"/>
    </location>
</feature>
<dbReference type="PROSITE" id="PS50850">
    <property type="entry name" value="MFS"/>
    <property type="match status" value="1"/>
</dbReference>
<feature type="transmembrane region" description="Helical" evidence="8">
    <location>
        <begin position="99"/>
        <end position="124"/>
    </location>
</feature>
<dbReference type="SUPFAM" id="SSF103473">
    <property type="entry name" value="MFS general substrate transporter"/>
    <property type="match status" value="1"/>
</dbReference>
<dbReference type="OrthoDB" id="6612291at2759"/>
<feature type="domain" description="Major facilitator superfamily (MFS) profile" evidence="9">
    <location>
        <begin position="54"/>
        <end position="501"/>
    </location>
</feature>
<evidence type="ECO:0000313" key="10">
    <source>
        <dbReference type="EMBL" id="OAA78978.1"/>
    </source>
</evidence>
<evidence type="ECO:0000313" key="11">
    <source>
        <dbReference type="Proteomes" id="UP000076881"/>
    </source>
</evidence>
<evidence type="ECO:0000256" key="7">
    <source>
        <dbReference type="RuleBase" id="RU003346"/>
    </source>
</evidence>
<feature type="transmembrane region" description="Helical" evidence="8">
    <location>
        <begin position="479"/>
        <end position="495"/>
    </location>
</feature>
<evidence type="ECO:0000259" key="9">
    <source>
        <dbReference type="PROSITE" id="PS50850"/>
    </source>
</evidence>
<dbReference type="PANTHER" id="PTHR48022:SF83">
    <property type="entry name" value="MAJOR FACILITATOR SUPERFAMILY (MFS) PROFILE DOMAIN-CONTAINING PROTEIN"/>
    <property type="match status" value="1"/>
</dbReference>
<keyword evidence="4 8" id="KW-0812">Transmembrane</keyword>
<feature type="transmembrane region" description="Helical" evidence="8">
    <location>
        <begin position="405"/>
        <end position="429"/>
    </location>
</feature>
<evidence type="ECO:0000256" key="2">
    <source>
        <dbReference type="ARBA" id="ARBA00010992"/>
    </source>
</evidence>
<dbReference type="InterPro" id="IPR003663">
    <property type="entry name" value="Sugar/inositol_transpt"/>
</dbReference>
<dbReference type="Gene3D" id="1.20.1250.20">
    <property type="entry name" value="MFS general substrate transporter like domains"/>
    <property type="match status" value="1"/>
</dbReference>
<comment type="caution">
    <text evidence="10">The sequence shown here is derived from an EMBL/GenBank/DDBJ whole genome shotgun (WGS) entry which is preliminary data.</text>
</comment>
<dbReference type="GO" id="GO:0016020">
    <property type="term" value="C:membrane"/>
    <property type="evidence" value="ECO:0007669"/>
    <property type="project" value="UniProtKB-SubCell"/>
</dbReference>
<evidence type="ECO:0000256" key="4">
    <source>
        <dbReference type="ARBA" id="ARBA00022692"/>
    </source>
</evidence>
<dbReference type="InterPro" id="IPR020846">
    <property type="entry name" value="MFS_dom"/>
</dbReference>
<dbReference type="Proteomes" id="UP000076881">
    <property type="component" value="Unassembled WGS sequence"/>
</dbReference>
<dbReference type="InterPro" id="IPR036259">
    <property type="entry name" value="MFS_trans_sf"/>
</dbReference>
<keyword evidence="6 8" id="KW-0472">Membrane</keyword>
<keyword evidence="3 7" id="KW-0813">Transport</keyword>
<dbReference type="AlphaFoldDB" id="A0A162KS01"/>
<organism evidence="10 11">
    <name type="scientific">Akanthomyces lecanii RCEF 1005</name>
    <dbReference type="NCBI Taxonomy" id="1081108"/>
    <lineage>
        <taxon>Eukaryota</taxon>
        <taxon>Fungi</taxon>
        <taxon>Dikarya</taxon>
        <taxon>Ascomycota</taxon>
        <taxon>Pezizomycotina</taxon>
        <taxon>Sordariomycetes</taxon>
        <taxon>Hypocreomycetidae</taxon>
        <taxon>Hypocreales</taxon>
        <taxon>Cordycipitaceae</taxon>
        <taxon>Akanthomyces</taxon>
        <taxon>Cordyceps confragosa</taxon>
    </lineage>
</organism>
<sequence length="536" mass="59390">MSAEKKYDAAIQAEHVDDPIVSAKVEAAAKAATEVAHELSLWDAVKAFPMAIFWCLMVSMCVIMEGYDTILIGNFYAYPEFAKKYGQFVDEKGRHQLSASWQAGLGNASQVGCFIGVVAAGYLVTRFGQKYIIIGALLVLSCFIFVTFFAQSIAVLLVGQFLCGLPWGVFVACAPAYASEVLPMRLRVFFTSWTNMCFIVGQLIAAGVLAGLVARPDEWSYRIPFALQWMWPVFLVPVLCWAPESPWHLVRVGKHERARESLVRLQRQATVSEKLNPETTLAEIIHTNETEVQLSAGTSYLDCFRGTELRRTEIACVVFGGQVLSGSSFAYNSTYFFQQVGLDTSQTYYLNTGGTAMALVGTLVSWFALMPFFGRRTIYLFGMAAMSTTLFIIGILNVWNAQQAVGYAQAVLTLVWTFIFQLSVGQLGFAIPAEIGSTRLRQKTICLARNSYYIVSIISQVLQPYFMNPSELNLKGYTGFVWGSTAFAVLVWAFFRLPESRGRTYEELDLLFARGTATRKFASAKLDESESEGAAA</sequence>
<dbReference type="FunFam" id="1.20.1250.20:FF:000078">
    <property type="entry name" value="MFS maltose transporter, putative"/>
    <property type="match status" value="1"/>
</dbReference>
<feature type="transmembrane region" description="Helical" evidence="8">
    <location>
        <begin position="156"/>
        <end position="178"/>
    </location>
</feature>
<dbReference type="PROSITE" id="PS00217">
    <property type="entry name" value="SUGAR_TRANSPORT_2"/>
    <property type="match status" value="1"/>
</dbReference>
<evidence type="ECO:0000256" key="6">
    <source>
        <dbReference type="ARBA" id="ARBA00023136"/>
    </source>
</evidence>
<dbReference type="GO" id="GO:0005351">
    <property type="term" value="F:carbohydrate:proton symporter activity"/>
    <property type="evidence" value="ECO:0007669"/>
    <property type="project" value="TreeGrafter"/>
</dbReference>
<name>A0A162KS01_CORDF</name>
<feature type="transmembrane region" description="Helical" evidence="8">
    <location>
        <begin position="225"/>
        <end position="242"/>
    </location>
</feature>
<keyword evidence="11" id="KW-1185">Reference proteome</keyword>
<evidence type="ECO:0000256" key="3">
    <source>
        <dbReference type="ARBA" id="ARBA00022448"/>
    </source>
</evidence>
<feature type="transmembrane region" description="Helical" evidence="8">
    <location>
        <begin position="314"/>
        <end position="336"/>
    </location>
</feature>
<dbReference type="InterPro" id="IPR005829">
    <property type="entry name" value="Sugar_transporter_CS"/>
</dbReference>
<dbReference type="InterPro" id="IPR005828">
    <property type="entry name" value="MFS_sugar_transport-like"/>
</dbReference>
<dbReference type="Pfam" id="PF00083">
    <property type="entry name" value="Sugar_tr"/>
    <property type="match status" value="1"/>
</dbReference>
<proteinExistence type="inferred from homology"/>
<comment type="similarity">
    <text evidence="2 7">Belongs to the major facilitator superfamily. Sugar transporter (TC 2.A.1.1) family.</text>
</comment>
<evidence type="ECO:0000256" key="5">
    <source>
        <dbReference type="ARBA" id="ARBA00022989"/>
    </source>
</evidence>
<feature type="transmembrane region" description="Helical" evidence="8">
    <location>
        <begin position="348"/>
        <end position="369"/>
    </location>
</feature>
<dbReference type="EMBL" id="AZHF01000002">
    <property type="protein sequence ID" value="OAA78978.1"/>
    <property type="molecule type" value="Genomic_DNA"/>
</dbReference>
<dbReference type="InterPro" id="IPR050360">
    <property type="entry name" value="MFS_Sugar_Transporters"/>
</dbReference>
<reference evidence="10 11" key="1">
    <citation type="journal article" date="2016" name="Genome Biol. Evol.">
        <title>Divergent and convergent evolution of fungal pathogenicity.</title>
        <authorList>
            <person name="Shang Y."/>
            <person name="Xiao G."/>
            <person name="Zheng P."/>
            <person name="Cen K."/>
            <person name="Zhan S."/>
            <person name="Wang C."/>
        </authorList>
    </citation>
    <scope>NUCLEOTIDE SEQUENCE [LARGE SCALE GENOMIC DNA]</scope>
    <source>
        <strain evidence="10 11">RCEF 1005</strain>
    </source>
</reference>
<gene>
    <name evidence="10" type="ORF">LEL_02464</name>
</gene>